<dbReference type="GO" id="GO:0046976">
    <property type="term" value="F:histone H3K27 methyltransferase activity"/>
    <property type="evidence" value="ECO:0007669"/>
    <property type="project" value="TreeGrafter"/>
</dbReference>
<dbReference type="Pfam" id="PF00856">
    <property type="entry name" value="SET"/>
    <property type="match status" value="1"/>
</dbReference>
<keyword evidence="3" id="KW-0949">S-adenosyl-L-methionine</keyword>
<evidence type="ECO:0000259" key="8">
    <source>
        <dbReference type="PROSITE" id="PS51633"/>
    </source>
</evidence>
<keyword evidence="1" id="KW-0489">Methyltransferase</keyword>
<evidence type="ECO:0000256" key="2">
    <source>
        <dbReference type="ARBA" id="ARBA00022679"/>
    </source>
</evidence>
<evidence type="ECO:0000256" key="4">
    <source>
        <dbReference type="ARBA" id="ARBA00023015"/>
    </source>
</evidence>
<dbReference type="PROSITE" id="PS50280">
    <property type="entry name" value="SET"/>
    <property type="match status" value="1"/>
</dbReference>
<dbReference type="InterPro" id="IPR046341">
    <property type="entry name" value="SET_dom_sf"/>
</dbReference>
<dbReference type="GO" id="GO:0032259">
    <property type="term" value="P:methylation"/>
    <property type="evidence" value="ECO:0007669"/>
    <property type="project" value="UniProtKB-KW"/>
</dbReference>
<keyword evidence="10" id="KW-1185">Reference proteome</keyword>
<gene>
    <name evidence="9" type="ORF">K435DRAFT_715329</name>
</gene>
<dbReference type="InterPro" id="IPR001214">
    <property type="entry name" value="SET_dom"/>
</dbReference>
<dbReference type="PROSITE" id="PS51633">
    <property type="entry name" value="CXC"/>
    <property type="match status" value="1"/>
</dbReference>
<dbReference type="PANTHER" id="PTHR45747:SF4">
    <property type="entry name" value="HISTONE-LYSINE N-METHYLTRANSFERASE E(Z)"/>
    <property type="match status" value="1"/>
</dbReference>
<dbReference type="GO" id="GO:0035098">
    <property type="term" value="C:ESC/E(Z) complex"/>
    <property type="evidence" value="ECO:0007669"/>
    <property type="project" value="TreeGrafter"/>
</dbReference>
<keyword evidence="2" id="KW-0808">Transferase</keyword>
<evidence type="ECO:0000256" key="5">
    <source>
        <dbReference type="ARBA" id="ARBA00023163"/>
    </source>
</evidence>
<evidence type="ECO:0000313" key="10">
    <source>
        <dbReference type="Proteomes" id="UP000297245"/>
    </source>
</evidence>
<name>A0A4S8MLF4_DENBC</name>
<dbReference type="SMART" id="SM00317">
    <property type="entry name" value="SET"/>
    <property type="match status" value="1"/>
</dbReference>
<accession>A0A4S8MLF4</accession>
<dbReference type="EMBL" id="ML179064">
    <property type="protein sequence ID" value="THV03667.1"/>
    <property type="molecule type" value="Genomic_DNA"/>
</dbReference>
<dbReference type="GO" id="GO:0003682">
    <property type="term" value="F:chromatin binding"/>
    <property type="evidence" value="ECO:0007669"/>
    <property type="project" value="TreeGrafter"/>
</dbReference>
<dbReference type="InterPro" id="IPR045318">
    <property type="entry name" value="EZH1/2-like"/>
</dbReference>
<evidence type="ECO:0000259" key="7">
    <source>
        <dbReference type="PROSITE" id="PS50280"/>
    </source>
</evidence>
<evidence type="ECO:0000313" key="9">
    <source>
        <dbReference type="EMBL" id="THV03667.1"/>
    </source>
</evidence>
<sequence length="545" mass="61537">MEVTELPSAEDCPADCIPIDNTDNPEQISIDDTRCITVPVPFCARSPDYECCAPTAMSVLVEDDSHYMPFVPFADDPSFDFKSHVEQYKYIAWEHRDFSDVDMETVVYDAACALHTEHGLSFEDIDKTGLFPLTLLNSDKSFGLLTRMSKRDYPRKAALPKTPSVKSQPHTEEECSPRRNARDWNKTEPELTAMISTFCHRLSCAVSYCTKHDLNRDRQRPSMPLPVTPTLKSTDFYKQVSTPCGETCFLILSPEQVSDFYHSQQLWSQNDLDILEATLRFTPDATPCDLAVICDKPCTEAFSKRSEMIPNSAVFNRKGRSARYKRNTGRPLVLSNQPCQHKGACHSRDSCTCVKNGVSCVWACRCDQSCLRRWPGCRCTRTNTQSTCRTMKCACFRTGRECDPLVCCKCNTNACDNLGLGGTKKGTNVQKAQWGFGLFITETANTNDFIMEYVGELIANPTARSRHDLATHRQRNYLYKLDSTLNIDATYMGNESKYINHDKNPNCVATKKIVDGEPRIGIYAKRRIEAGEELTLDYGPDFFAD</sequence>
<reference evidence="9 10" key="1">
    <citation type="journal article" date="2019" name="Nat. Ecol. Evol.">
        <title>Megaphylogeny resolves global patterns of mushroom evolution.</title>
        <authorList>
            <person name="Varga T."/>
            <person name="Krizsan K."/>
            <person name="Foldi C."/>
            <person name="Dima B."/>
            <person name="Sanchez-Garcia M."/>
            <person name="Sanchez-Ramirez S."/>
            <person name="Szollosi G.J."/>
            <person name="Szarkandi J.G."/>
            <person name="Papp V."/>
            <person name="Albert L."/>
            <person name="Andreopoulos W."/>
            <person name="Angelini C."/>
            <person name="Antonin V."/>
            <person name="Barry K.W."/>
            <person name="Bougher N.L."/>
            <person name="Buchanan P."/>
            <person name="Buyck B."/>
            <person name="Bense V."/>
            <person name="Catcheside P."/>
            <person name="Chovatia M."/>
            <person name="Cooper J."/>
            <person name="Damon W."/>
            <person name="Desjardin D."/>
            <person name="Finy P."/>
            <person name="Geml J."/>
            <person name="Haridas S."/>
            <person name="Hughes K."/>
            <person name="Justo A."/>
            <person name="Karasinski D."/>
            <person name="Kautmanova I."/>
            <person name="Kiss B."/>
            <person name="Kocsube S."/>
            <person name="Kotiranta H."/>
            <person name="LaButti K.M."/>
            <person name="Lechner B.E."/>
            <person name="Liimatainen K."/>
            <person name="Lipzen A."/>
            <person name="Lukacs Z."/>
            <person name="Mihaltcheva S."/>
            <person name="Morgado L.N."/>
            <person name="Niskanen T."/>
            <person name="Noordeloos M.E."/>
            <person name="Ohm R.A."/>
            <person name="Ortiz-Santana B."/>
            <person name="Ovrebo C."/>
            <person name="Racz N."/>
            <person name="Riley R."/>
            <person name="Savchenko A."/>
            <person name="Shiryaev A."/>
            <person name="Soop K."/>
            <person name="Spirin V."/>
            <person name="Szebenyi C."/>
            <person name="Tomsovsky M."/>
            <person name="Tulloss R.E."/>
            <person name="Uehling J."/>
            <person name="Grigoriev I.V."/>
            <person name="Vagvolgyi C."/>
            <person name="Papp T."/>
            <person name="Martin F.M."/>
            <person name="Miettinen O."/>
            <person name="Hibbett D.S."/>
            <person name="Nagy L.G."/>
        </authorList>
    </citation>
    <scope>NUCLEOTIDE SEQUENCE [LARGE SCALE GENOMIC DNA]</scope>
    <source>
        <strain evidence="9 10">CBS 962.96</strain>
    </source>
</reference>
<evidence type="ECO:0000256" key="3">
    <source>
        <dbReference type="ARBA" id="ARBA00022691"/>
    </source>
</evidence>
<feature type="domain" description="SET" evidence="7">
    <location>
        <begin position="416"/>
        <end position="539"/>
    </location>
</feature>
<protein>
    <submittedName>
        <fullName evidence="9">SET domain-containing protein</fullName>
    </submittedName>
</protein>
<dbReference type="PANTHER" id="PTHR45747">
    <property type="entry name" value="HISTONE-LYSINE N-METHYLTRANSFERASE E(Z)"/>
    <property type="match status" value="1"/>
</dbReference>
<proteinExistence type="predicted"/>
<feature type="domain" description="CXC" evidence="8">
    <location>
        <begin position="319"/>
        <end position="427"/>
    </location>
</feature>
<feature type="non-terminal residue" evidence="9">
    <location>
        <position position="545"/>
    </location>
</feature>
<dbReference type="OrthoDB" id="6141102at2759"/>
<keyword evidence="5" id="KW-0804">Transcription</keyword>
<feature type="region of interest" description="Disordered" evidence="6">
    <location>
        <begin position="156"/>
        <end position="183"/>
    </location>
</feature>
<feature type="compositionally biased region" description="Basic and acidic residues" evidence="6">
    <location>
        <begin position="169"/>
        <end position="183"/>
    </location>
</feature>
<organism evidence="9 10">
    <name type="scientific">Dendrothele bispora (strain CBS 962.96)</name>
    <dbReference type="NCBI Taxonomy" id="1314807"/>
    <lineage>
        <taxon>Eukaryota</taxon>
        <taxon>Fungi</taxon>
        <taxon>Dikarya</taxon>
        <taxon>Basidiomycota</taxon>
        <taxon>Agaricomycotina</taxon>
        <taxon>Agaricomycetes</taxon>
        <taxon>Agaricomycetidae</taxon>
        <taxon>Agaricales</taxon>
        <taxon>Agaricales incertae sedis</taxon>
        <taxon>Dendrothele</taxon>
    </lineage>
</organism>
<evidence type="ECO:0000256" key="1">
    <source>
        <dbReference type="ARBA" id="ARBA00022603"/>
    </source>
</evidence>
<dbReference type="AlphaFoldDB" id="A0A4S8MLF4"/>
<keyword evidence="4" id="KW-0805">Transcription regulation</keyword>
<dbReference type="GO" id="GO:0031507">
    <property type="term" value="P:heterochromatin formation"/>
    <property type="evidence" value="ECO:0007669"/>
    <property type="project" value="TreeGrafter"/>
</dbReference>
<dbReference type="Gene3D" id="2.170.270.10">
    <property type="entry name" value="SET domain"/>
    <property type="match status" value="1"/>
</dbReference>
<evidence type="ECO:0000256" key="6">
    <source>
        <dbReference type="SAM" id="MobiDB-lite"/>
    </source>
</evidence>
<dbReference type="InterPro" id="IPR026489">
    <property type="entry name" value="CXC_dom"/>
</dbReference>
<dbReference type="SUPFAM" id="SSF82199">
    <property type="entry name" value="SET domain"/>
    <property type="match status" value="1"/>
</dbReference>
<dbReference type="Proteomes" id="UP000297245">
    <property type="component" value="Unassembled WGS sequence"/>
</dbReference>